<keyword evidence="1" id="KW-1133">Transmembrane helix</keyword>
<keyword evidence="1" id="KW-0812">Transmembrane</keyword>
<evidence type="ECO:0000313" key="3">
    <source>
        <dbReference type="Proteomes" id="UP000076925"/>
    </source>
</evidence>
<dbReference type="Proteomes" id="UP000076925">
    <property type="component" value="Unassembled WGS sequence"/>
</dbReference>
<evidence type="ECO:0000256" key="1">
    <source>
        <dbReference type="SAM" id="Phobius"/>
    </source>
</evidence>
<sequence length="66" mass="6960">MGSWEWGVGERVFLSFVAGGAPPVGLLLRNMGRWGDGGKSVSLLGSMMIELLIISCTLVHAADTDP</sequence>
<dbReference type="AlphaFoldDB" id="A0A139WT04"/>
<keyword evidence="1" id="KW-0472">Membrane</keyword>
<feature type="transmembrane region" description="Helical" evidence="1">
    <location>
        <begin position="41"/>
        <end position="62"/>
    </location>
</feature>
<organism evidence="2 3">
    <name type="scientific">Scytonema hofmannii PCC 7110</name>
    <dbReference type="NCBI Taxonomy" id="128403"/>
    <lineage>
        <taxon>Bacteria</taxon>
        <taxon>Bacillati</taxon>
        <taxon>Cyanobacteriota</taxon>
        <taxon>Cyanophyceae</taxon>
        <taxon>Nostocales</taxon>
        <taxon>Scytonemataceae</taxon>
        <taxon>Scytonema</taxon>
    </lineage>
</organism>
<accession>A0A139WT04</accession>
<keyword evidence="3" id="KW-1185">Reference proteome</keyword>
<reference evidence="2 3" key="1">
    <citation type="journal article" date="2013" name="Genome Biol. Evol.">
        <title>Genomes of Stigonematalean cyanobacteria (subsection V) and the evolution of oxygenic photosynthesis from prokaryotes to plastids.</title>
        <authorList>
            <person name="Dagan T."/>
            <person name="Roettger M."/>
            <person name="Stucken K."/>
            <person name="Landan G."/>
            <person name="Koch R."/>
            <person name="Major P."/>
            <person name="Gould S.B."/>
            <person name="Goremykin V.V."/>
            <person name="Rippka R."/>
            <person name="Tandeau de Marsac N."/>
            <person name="Gugger M."/>
            <person name="Lockhart P.J."/>
            <person name="Allen J.F."/>
            <person name="Brune I."/>
            <person name="Maus I."/>
            <person name="Puhler A."/>
            <person name="Martin W.F."/>
        </authorList>
    </citation>
    <scope>NUCLEOTIDE SEQUENCE [LARGE SCALE GENOMIC DNA]</scope>
    <source>
        <strain evidence="2 3">PCC 7110</strain>
    </source>
</reference>
<feature type="transmembrane region" description="Helical" evidence="1">
    <location>
        <begin position="12"/>
        <end position="29"/>
    </location>
</feature>
<comment type="caution">
    <text evidence="2">The sequence shown here is derived from an EMBL/GenBank/DDBJ whole genome shotgun (WGS) entry which is preliminary data.</text>
</comment>
<protein>
    <submittedName>
        <fullName evidence="2">Uncharacterized protein</fullName>
    </submittedName>
</protein>
<dbReference type="EMBL" id="ANNX02000051">
    <property type="protein sequence ID" value="KYC35537.1"/>
    <property type="molecule type" value="Genomic_DNA"/>
</dbReference>
<evidence type="ECO:0000313" key="2">
    <source>
        <dbReference type="EMBL" id="KYC35537.1"/>
    </source>
</evidence>
<name>A0A139WT04_9CYAN</name>
<gene>
    <name evidence="2" type="ORF">WA1_06860</name>
</gene>
<proteinExistence type="predicted"/>